<dbReference type="AlphaFoldDB" id="J9D970"/>
<comment type="caution">
    <text evidence="1">The sequence shown here is derived from an EMBL/GenBank/DDBJ whole genome shotgun (WGS) entry which is preliminary data.</text>
</comment>
<protein>
    <submittedName>
        <fullName evidence="1">Uncharacterized protein</fullName>
    </submittedName>
</protein>
<dbReference type="EMBL" id="AMCI01000405">
    <property type="protein sequence ID" value="EJX09386.1"/>
    <property type="molecule type" value="Genomic_DNA"/>
</dbReference>
<proteinExistence type="predicted"/>
<accession>J9D970</accession>
<sequence length="172" mass="19956">MRECIHKEFVKAHGLLCPLSQSDPSVPHRYEGMPRSLPLHRLLKVGVVAEVAFLVILARSQTKTNGRRGKVVQFTPHHRGNQYALLRTVELVDYRRMDAVIYFDFKATTRRNQSFPASTVCMHPSAFVSWHLRNPKDTLHREWQISIVYRLSHCQNAPFVSMGFKFKVKISR</sequence>
<reference evidence="1" key="1">
    <citation type="journal article" date="2012" name="PLoS ONE">
        <title>Gene sets for utilization of primary and secondary nutrition supplies in the distal gut of endangered iberian lynx.</title>
        <authorList>
            <person name="Alcaide M."/>
            <person name="Messina E."/>
            <person name="Richter M."/>
            <person name="Bargiela R."/>
            <person name="Peplies J."/>
            <person name="Huws S.A."/>
            <person name="Newbold C.J."/>
            <person name="Golyshin P.N."/>
            <person name="Simon M.A."/>
            <person name="Lopez G."/>
            <person name="Yakimov M.M."/>
            <person name="Ferrer M."/>
        </authorList>
    </citation>
    <scope>NUCLEOTIDE SEQUENCE</scope>
</reference>
<gene>
    <name evidence="1" type="ORF">EVA_02504</name>
</gene>
<name>J9D970_9ZZZZ</name>
<organism evidence="1">
    <name type="scientific">gut metagenome</name>
    <dbReference type="NCBI Taxonomy" id="749906"/>
    <lineage>
        <taxon>unclassified sequences</taxon>
        <taxon>metagenomes</taxon>
        <taxon>organismal metagenomes</taxon>
    </lineage>
</organism>
<evidence type="ECO:0000313" key="1">
    <source>
        <dbReference type="EMBL" id="EJX09386.1"/>
    </source>
</evidence>